<dbReference type="KEGG" id="dpl:KGM_214620"/>
<evidence type="ECO:0000313" key="3">
    <source>
        <dbReference type="Proteomes" id="UP000007151"/>
    </source>
</evidence>
<dbReference type="Gene3D" id="3.10.450.10">
    <property type="match status" value="1"/>
</dbReference>
<dbReference type="AlphaFoldDB" id="A0A212EZR6"/>
<dbReference type="InterPro" id="IPR046350">
    <property type="entry name" value="Cystatin_sf"/>
</dbReference>
<name>A0A212EZR6_DANPL</name>
<comment type="caution">
    <text evidence="2">The sequence shown here is derived from an EMBL/GenBank/DDBJ whole genome shotgun (WGS) entry which is preliminary data.</text>
</comment>
<dbReference type="InterPro" id="IPR000010">
    <property type="entry name" value="Cystatin_dom"/>
</dbReference>
<proteinExistence type="predicted"/>
<evidence type="ECO:0000313" key="2">
    <source>
        <dbReference type="EMBL" id="OWR46972.1"/>
    </source>
</evidence>
<dbReference type="InParanoid" id="A0A212EZR6"/>
<dbReference type="Pfam" id="PF00031">
    <property type="entry name" value="Cystatin"/>
    <property type="match status" value="1"/>
</dbReference>
<organism evidence="2 3">
    <name type="scientific">Danaus plexippus plexippus</name>
    <dbReference type="NCBI Taxonomy" id="278856"/>
    <lineage>
        <taxon>Eukaryota</taxon>
        <taxon>Metazoa</taxon>
        <taxon>Ecdysozoa</taxon>
        <taxon>Arthropoda</taxon>
        <taxon>Hexapoda</taxon>
        <taxon>Insecta</taxon>
        <taxon>Pterygota</taxon>
        <taxon>Neoptera</taxon>
        <taxon>Endopterygota</taxon>
        <taxon>Lepidoptera</taxon>
        <taxon>Glossata</taxon>
        <taxon>Ditrysia</taxon>
        <taxon>Papilionoidea</taxon>
        <taxon>Nymphalidae</taxon>
        <taxon>Danainae</taxon>
        <taxon>Danaini</taxon>
        <taxon>Danaina</taxon>
        <taxon>Danaus</taxon>
        <taxon>Danaus</taxon>
    </lineage>
</organism>
<dbReference type="EMBL" id="AGBW02011239">
    <property type="protein sequence ID" value="OWR46972.1"/>
    <property type="molecule type" value="Genomic_DNA"/>
</dbReference>
<protein>
    <recommendedName>
        <fullName evidence="1">Cystatin domain-containing protein</fullName>
    </recommendedName>
</protein>
<sequence>MISANCYCGLLIFMAIACSAGMAYRNIRFSRTDDDKDQALGRPVEKDPTNSIYFMMAEDALKQYEDETRKKSHHVVLKVNKVTEQVVEGTSTRIDFLASSTLCPNDSSEKTPLVCQWCPVLA</sequence>
<dbReference type="SUPFAM" id="SSF54403">
    <property type="entry name" value="Cystatin/monellin"/>
    <property type="match status" value="1"/>
</dbReference>
<dbReference type="FunCoup" id="A0A212EZR6">
    <property type="interactions" value="1"/>
</dbReference>
<dbReference type="GO" id="GO:0004869">
    <property type="term" value="F:cysteine-type endopeptidase inhibitor activity"/>
    <property type="evidence" value="ECO:0007669"/>
    <property type="project" value="InterPro"/>
</dbReference>
<dbReference type="CDD" id="cd00042">
    <property type="entry name" value="CY"/>
    <property type="match status" value="1"/>
</dbReference>
<evidence type="ECO:0000259" key="1">
    <source>
        <dbReference type="Pfam" id="PF00031"/>
    </source>
</evidence>
<accession>A0A212EZR6</accession>
<gene>
    <name evidence="2" type="ORF">KGM_214620</name>
</gene>
<reference evidence="2 3" key="1">
    <citation type="journal article" date="2011" name="Cell">
        <title>The monarch butterfly genome yields insights into long-distance migration.</title>
        <authorList>
            <person name="Zhan S."/>
            <person name="Merlin C."/>
            <person name="Boore J.L."/>
            <person name="Reppert S.M."/>
        </authorList>
    </citation>
    <scope>NUCLEOTIDE SEQUENCE [LARGE SCALE GENOMIC DNA]</scope>
    <source>
        <strain evidence="2">F-2</strain>
    </source>
</reference>
<dbReference type="Proteomes" id="UP000007151">
    <property type="component" value="Unassembled WGS sequence"/>
</dbReference>
<keyword evidence="3" id="KW-1185">Reference proteome</keyword>
<feature type="domain" description="Cystatin" evidence="1">
    <location>
        <begin position="52"/>
        <end position="115"/>
    </location>
</feature>